<dbReference type="GO" id="GO:0005737">
    <property type="term" value="C:cytoplasm"/>
    <property type="evidence" value="ECO:0007669"/>
    <property type="project" value="UniProtKB-SubCell"/>
</dbReference>
<gene>
    <name evidence="12" type="ORF">GQ43DRAFT_133792</name>
</gene>
<feature type="compositionally biased region" description="Polar residues" evidence="10">
    <location>
        <begin position="1"/>
        <end position="13"/>
    </location>
</feature>
<evidence type="ECO:0000256" key="8">
    <source>
        <dbReference type="ARBA" id="ARBA00022490"/>
    </source>
</evidence>
<evidence type="ECO:0000256" key="7">
    <source>
        <dbReference type="ARBA" id="ARBA00018400"/>
    </source>
</evidence>
<dbReference type="Proteomes" id="UP000799536">
    <property type="component" value="Unassembled WGS sequence"/>
</dbReference>
<keyword evidence="13" id="KW-1185">Reference proteome</keyword>
<evidence type="ECO:0000256" key="2">
    <source>
        <dbReference type="ARBA" id="ARBA00004123"/>
    </source>
</evidence>
<dbReference type="InterPro" id="IPR019191">
    <property type="entry name" value="Essential_protein_Yae1_N"/>
</dbReference>
<keyword evidence="8" id="KW-0963">Cytoplasm</keyword>
<evidence type="ECO:0000259" key="11">
    <source>
        <dbReference type="Pfam" id="PF09811"/>
    </source>
</evidence>
<evidence type="ECO:0000313" key="12">
    <source>
        <dbReference type="EMBL" id="KAF2199034.1"/>
    </source>
</evidence>
<feature type="region of interest" description="Disordered" evidence="10">
    <location>
        <begin position="1"/>
        <end position="56"/>
    </location>
</feature>
<dbReference type="PANTHER" id="PTHR18829:SF0">
    <property type="entry name" value="PROTEIN YAE1 HOMOLOG"/>
    <property type="match status" value="1"/>
</dbReference>
<evidence type="ECO:0000256" key="5">
    <source>
        <dbReference type="ARBA" id="ARBA00011427"/>
    </source>
</evidence>
<comment type="subunit">
    <text evidence="5">May form a complex with LTO1.</text>
</comment>
<evidence type="ECO:0000313" key="13">
    <source>
        <dbReference type="Proteomes" id="UP000799536"/>
    </source>
</evidence>
<dbReference type="GO" id="GO:0005634">
    <property type="term" value="C:nucleus"/>
    <property type="evidence" value="ECO:0007669"/>
    <property type="project" value="UniProtKB-SubCell"/>
</dbReference>
<keyword evidence="9" id="KW-0539">Nucleus</keyword>
<feature type="compositionally biased region" description="Polar residues" evidence="10">
    <location>
        <begin position="37"/>
        <end position="53"/>
    </location>
</feature>
<reference evidence="12" key="1">
    <citation type="journal article" date="2020" name="Stud. Mycol.">
        <title>101 Dothideomycetes genomes: a test case for predicting lifestyles and emergence of pathogens.</title>
        <authorList>
            <person name="Haridas S."/>
            <person name="Albert R."/>
            <person name="Binder M."/>
            <person name="Bloem J."/>
            <person name="Labutti K."/>
            <person name="Salamov A."/>
            <person name="Andreopoulos B."/>
            <person name="Baker S."/>
            <person name="Barry K."/>
            <person name="Bills G."/>
            <person name="Bluhm B."/>
            <person name="Cannon C."/>
            <person name="Castanera R."/>
            <person name="Culley D."/>
            <person name="Daum C."/>
            <person name="Ezra D."/>
            <person name="Gonzalez J."/>
            <person name="Henrissat B."/>
            <person name="Kuo A."/>
            <person name="Liang C."/>
            <person name="Lipzen A."/>
            <person name="Lutzoni F."/>
            <person name="Magnuson J."/>
            <person name="Mondo S."/>
            <person name="Nolan M."/>
            <person name="Ohm R."/>
            <person name="Pangilinan J."/>
            <person name="Park H.-J."/>
            <person name="Ramirez L."/>
            <person name="Alfaro M."/>
            <person name="Sun H."/>
            <person name="Tritt A."/>
            <person name="Yoshinaga Y."/>
            <person name="Zwiers L.-H."/>
            <person name="Turgeon B."/>
            <person name="Goodwin S."/>
            <person name="Spatafora J."/>
            <person name="Crous P."/>
            <person name="Grigoriev I."/>
        </authorList>
    </citation>
    <scope>NUCLEOTIDE SEQUENCE</scope>
    <source>
        <strain evidence="12">ATCC 74209</strain>
    </source>
</reference>
<dbReference type="PANTHER" id="PTHR18829">
    <property type="entry name" value="PROTEIN YAE1 HOMOLOG"/>
    <property type="match status" value="1"/>
</dbReference>
<comment type="similarity">
    <text evidence="4">Belongs to the YAE1 family.</text>
</comment>
<accession>A0A9P4JIS1</accession>
<comment type="subcellular location">
    <subcellularLocation>
        <location evidence="3">Cytoplasm</location>
    </subcellularLocation>
    <subcellularLocation>
        <location evidence="2">Nucleus</location>
    </subcellularLocation>
</comment>
<evidence type="ECO:0000256" key="4">
    <source>
        <dbReference type="ARBA" id="ARBA00007096"/>
    </source>
</evidence>
<evidence type="ECO:0000256" key="9">
    <source>
        <dbReference type="ARBA" id="ARBA00023242"/>
    </source>
</evidence>
<feature type="domain" description="Essential protein Yae1 N-terminal" evidence="11">
    <location>
        <begin position="74"/>
        <end position="111"/>
    </location>
</feature>
<dbReference type="EMBL" id="ML994101">
    <property type="protein sequence ID" value="KAF2199034.1"/>
    <property type="molecule type" value="Genomic_DNA"/>
</dbReference>
<evidence type="ECO:0000256" key="3">
    <source>
        <dbReference type="ARBA" id="ARBA00004496"/>
    </source>
</evidence>
<dbReference type="Pfam" id="PF09811">
    <property type="entry name" value="Yae1_N"/>
    <property type="match status" value="1"/>
</dbReference>
<comment type="function">
    <text evidence="1">The complex LTO1:YAE1 may function as a target specific adapter that probably recruits apo-RPLI1 to the cytosolic iron-sulfur protein assembly (CIA) complex machinery. May be required for biogenesis of the large ribosomal subunit and initiation of translation.</text>
</comment>
<protein>
    <recommendedName>
        <fullName evidence="7">Protein YAE1</fullName>
    </recommendedName>
    <alternativeName>
        <fullName evidence="6">Protein yae1</fullName>
    </alternativeName>
</protein>
<comment type="caution">
    <text evidence="12">The sequence shown here is derived from an EMBL/GenBank/DDBJ whole genome shotgun (WGS) entry which is preliminary data.</text>
</comment>
<dbReference type="AlphaFoldDB" id="A0A9P4JIS1"/>
<evidence type="ECO:0000256" key="6">
    <source>
        <dbReference type="ARBA" id="ARBA00017286"/>
    </source>
</evidence>
<proteinExistence type="inferred from homology"/>
<organism evidence="12 13">
    <name type="scientific">Delitschia confertaspora ATCC 74209</name>
    <dbReference type="NCBI Taxonomy" id="1513339"/>
    <lineage>
        <taxon>Eukaryota</taxon>
        <taxon>Fungi</taxon>
        <taxon>Dikarya</taxon>
        <taxon>Ascomycota</taxon>
        <taxon>Pezizomycotina</taxon>
        <taxon>Dothideomycetes</taxon>
        <taxon>Pleosporomycetidae</taxon>
        <taxon>Pleosporales</taxon>
        <taxon>Delitschiaceae</taxon>
        <taxon>Delitschia</taxon>
    </lineage>
</organism>
<name>A0A9P4JIS1_9PLEO</name>
<sequence length="216" mass="23693">MSLPSPTLNPTHFTATTMPPSPPSSTHNDDLDDIYGSTPTSPVLSAQNNSSAPAQDEILSDLPSRQRMIDTDAYREGLSANKGEFVQAGFDEGYSLGANIGLRVGYILGVLRGIRRAVQNYTEGVRQGAASLLDRAQEDLKIEEVCGSKYFDEEGIFKWEVKGKEEEVTFAEVAQSHPVIVEWENKVGEMVRRWGVDLEALARDGDEKEEEAASTL</sequence>
<dbReference type="InterPro" id="IPR038881">
    <property type="entry name" value="Yae1-like"/>
</dbReference>
<evidence type="ECO:0000256" key="1">
    <source>
        <dbReference type="ARBA" id="ARBA00003836"/>
    </source>
</evidence>
<dbReference type="OrthoDB" id="20086at2759"/>
<evidence type="ECO:0000256" key="10">
    <source>
        <dbReference type="SAM" id="MobiDB-lite"/>
    </source>
</evidence>